<dbReference type="InterPro" id="IPR050620">
    <property type="entry name" value="Thioredoxin_H-type-like"/>
</dbReference>
<dbReference type="PANTHER" id="PTHR10438:SF463">
    <property type="entry name" value="THIOREDOXIN"/>
    <property type="match status" value="1"/>
</dbReference>
<organism evidence="3 4">
    <name type="scientific">Malus domestica</name>
    <name type="common">Apple</name>
    <name type="synonym">Pyrus malus</name>
    <dbReference type="NCBI Taxonomy" id="3750"/>
    <lineage>
        <taxon>Eukaryota</taxon>
        <taxon>Viridiplantae</taxon>
        <taxon>Streptophyta</taxon>
        <taxon>Embryophyta</taxon>
        <taxon>Tracheophyta</taxon>
        <taxon>Spermatophyta</taxon>
        <taxon>Magnoliopsida</taxon>
        <taxon>eudicotyledons</taxon>
        <taxon>Gunneridae</taxon>
        <taxon>Pentapetalae</taxon>
        <taxon>rosids</taxon>
        <taxon>fabids</taxon>
        <taxon>Rosales</taxon>
        <taxon>Rosaceae</taxon>
        <taxon>Amygdaloideae</taxon>
        <taxon>Maleae</taxon>
        <taxon>Malus</taxon>
    </lineage>
</organism>
<reference evidence="3 4" key="1">
    <citation type="submission" date="2018-10" db="EMBL/GenBank/DDBJ databases">
        <title>A high-quality apple genome assembly.</title>
        <authorList>
            <person name="Hu J."/>
        </authorList>
    </citation>
    <scope>NUCLEOTIDE SEQUENCE [LARGE SCALE GENOMIC DNA]</scope>
    <source>
        <strain evidence="4">cv. HFTH1</strain>
        <tissue evidence="3">Young leaf</tissue>
    </source>
</reference>
<dbReference type="PROSITE" id="PS00194">
    <property type="entry name" value="THIOREDOXIN_1"/>
    <property type="match status" value="2"/>
</dbReference>
<name>A0A498IBS4_MALDO</name>
<dbReference type="PANTHER" id="PTHR10438">
    <property type="entry name" value="THIOREDOXIN"/>
    <property type="match status" value="1"/>
</dbReference>
<comment type="caution">
    <text evidence="3">The sequence shown here is derived from an EMBL/GenBank/DDBJ whole genome shotgun (WGS) entry which is preliminary data.</text>
</comment>
<evidence type="ECO:0000256" key="1">
    <source>
        <dbReference type="SAM" id="MobiDB-lite"/>
    </source>
</evidence>
<dbReference type="AlphaFoldDB" id="A0A498IBS4"/>
<feature type="region of interest" description="Disordered" evidence="1">
    <location>
        <begin position="1"/>
        <end position="20"/>
    </location>
</feature>
<proteinExistence type="predicted"/>
<dbReference type="Proteomes" id="UP000290289">
    <property type="component" value="Chromosome 13"/>
</dbReference>
<evidence type="ECO:0000313" key="3">
    <source>
        <dbReference type="EMBL" id="RXH79612.1"/>
    </source>
</evidence>
<evidence type="ECO:0000259" key="2">
    <source>
        <dbReference type="PROSITE" id="PS51352"/>
    </source>
</evidence>
<protein>
    <recommendedName>
        <fullName evidence="2">Thioredoxin domain-containing protein</fullName>
    </recommendedName>
</protein>
<feature type="domain" description="Thioredoxin" evidence="2">
    <location>
        <begin position="202"/>
        <end position="375"/>
    </location>
</feature>
<feature type="domain" description="Thioredoxin" evidence="2">
    <location>
        <begin position="8"/>
        <end position="133"/>
    </location>
</feature>
<dbReference type="InterPro" id="IPR017937">
    <property type="entry name" value="Thioredoxin_CS"/>
</dbReference>
<accession>A0A498IBS4</accession>
<feature type="compositionally biased region" description="Basic and acidic residues" evidence="1">
    <location>
        <begin position="7"/>
        <end position="20"/>
    </location>
</feature>
<gene>
    <name evidence="3" type="ORF">DVH24_040759</name>
</gene>
<dbReference type="STRING" id="3750.A0A498IBS4"/>
<sequence>MGGNMSHIEDSDESPREHQSRIVACHSKEQWNTHFDAVQDSNKLMVIEFTATWCGPCRAMEPILREYADTFTDVEFVKLDVDEFPGVEVVDKLVGARKDALQKKIENHRNCDYNKKWEVTRHTLKTRMNLQVNTSLASWPSIPRTNGTPTLLPAMEPIFREYADKFTDIEFVKLDVDELPDVSMEFSVQAMPSFVFVKKGEAHPGQTTTNINVIPCCQPEIVHKARILEHCKAYLEVQSFAKWSRKQMGGNVSHIQDSDESSHGHKSRIVAFHSKHQWNTHFAASINSDKLMVIDFTATWCGPCRAMEPIFREYADKFTDVEFIKLDVDELPDVAMEFGVQAMPSFVYMKKGEVVDRIVGARKDELQKKIEKHRRS</sequence>
<dbReference type="PROSITE" id="PS51352">
    <property type="entry name" value="THIOREDOXIN_2"/>
    <property type="match status" value="2"/>
</dbReference>
<dbReference type="EMBL" id="RDQH01000339">
    <property type="protein sequence ID" value="RXH79612.1"/>
    <property type="molecule type" value="Genomic_DNA"/>
</dbReference>
<keyword evidence="4" id="KW-1185">Reference proteome</keyword>
<dbReference type="Gene3D" id="3.40.30.10">
    <property type="entry name" value="Glutaredoxin"/>
    <property type="match status" value="3"/>
</dbReference>
<dbReference type="Pfam" id="PF00085">
    <property type="entry name" value="Thioredoxin"/>
    <property type="match status" value="3"/>
</dbReference>
<evidence type="ECO:0000313" key="4">
    <source>
        <dbReference type="Proteomes" id="UP000290289"/>
    </source>
</evidence>
<dbReference type="SUPFAM" id="SSF52833">
    <property type="entry name" value="Thioredoxin-like"/>
    <property type="match status" value="3"/>
</dbReference>
<dbReference type="CDD" id="cd02947">
    <property type="entry name" value="TRX_family"/>
    <property type="match status" value="3"/>
</dbReference>
<dbReference type="InterPro" id="IPR036249">
    <property type="entry name" value="Thioredoxin-like_sf"/>
</dbReference>
<dbReference type="InterPro" id="IPR013766">
    <property type="entry name" value="Thioredoxin_domain"/>
</dbReference>
<dbReference type="PRINTS" id="PR00421">
    <property type="entry name" value="THIOREDOXIN"/>
</dbReference>